<feature type="active site" description="Nucleophile" evidence="5">
    <location>
        <position position="41"/>
    </location>
</feature>
<dbReference type="Proteomes" id="UP001596267">
    <property type="component" value="Unassembled WGS sequence"/>
</dbReference>
<evidence type="ECO:0000259" key="6">
    <source>
        <dbReference type="Pfam" id="PF01509"/>
    </source>
</evidence>
<keyword evidence="9" id="KW-1185">Reference proteome</keyword>
<dbReference type="InterPro" id="IPR032819">
    <property type="entry name" value="TruB_C"/>
</dbReference>
<feature type="domain" description="tRNA pseudouridylate synthase B C-terminal" evidence="7">
    <location>
        <begin position="179"/>
        <end position="237"/>
    </location>
</feature>
<accession>A0ABW1WA59</accession>
<feature type="domain" description="Pseudouridine synthase II N-terminal" evidence="6">
    <location>
        <begin position="26"/>
        <end position="178"/>
    </location>
</feature>
<dbReference type="RefSeq" id="WP_253052181.1">
    <property type="nucleotide sequence ID" value="NZ_JAMXWN010000001.1"/>
</dbReference>
<protein>
    <recommendedName>
        <fullName evidence="5">tRNA pseudouridine synthase B</fullName>
        <ecNumber evidence="5">5.4.99.25</ecNumber>
    </recommendedName>
    <alternativeName>
        <fullName evidence="5">tRNA pseudouridine(55) synthase</fullName>
        <shortName evidence="5">Psi55 synthase</shortName>
    </alternativeName>
    <alternativeName>
        <fullName evidence="5">tRNA pseudouridylate synthase</fullName>
    </alternativeName>
    <alternativeName>
        <fullName evidence="5">tRNA-uridine isomerase</fullName>
    </alternativeName>
</protein>
<dbReference type="PANTHER" id="PTHR13767">
    <property type="entry name" value="TRNA-PSEUDOURIDINE SYNTHASE"/>
    <property type="match status" value="1"/>
</dbReference>
<dbReference type="GO" id="GO:0160148">
    <property type="term" value="F:tRNA pseudouridine(55) synthase activity"/>
    <property type="evidence" value="ECO:0007669"/>
    <property type="project" value="UniProtKB-EC"/>
</dbReference>
<evidence type="ECO:0000259" key="7">
    <source>
        <dbReference type="Pfam" id="PF16198"/>
    </source>
</evidence>
<evidence type="ECO:0000256" key="1">
    <source>
        <dbReference type="ARBA" id="ARBA00000385"/>
    </source>
</evidence>
<evidence type="ECO:0000313" key="9">
    <source>
        <dbReference type="Proteomes" id="UP001596267"/>
    </source>
</evidence>
<dbReference type="InterPro" id="IPR020103">
    <property type="entry name" value="PsdUridine_synth_cat_dom_sf"/>
</dbReference>
<evidence type="ECO:0000256" key="3">
    <source>
        <dbReference type="ARBA" id="ARBA00022694"/>
    </source>
</evidence>
<dbReference type="Gene3D" id="3.30.2350.10">
    <property type="entry name" value="Pseudouridine synthase"/>
    <property type="match status" value="1"/>
</dbReference>
<evidence type="ECO:0000313" key="8">
    <source>
        <dbReference type="EMBL" id="MFC6385456.1"/>
    </source>
</evidence>
<dbReference type="EMBL" id="JBHSTQ010000002">
    <property type="protein sequence ID" value="MFC6385456.1"/>
    <property type="molecule type" value="Genomic_DNA"/>
</dbReference>
<comment type="similarity">
    <text evidence="2 5">Belongs to the pseudouridine synthase TruB family. Type 1 subfamily.</text>
</comment>
<dbReference type="SUPFAM" id="SSF55120">
    <property type="entry name" value="Pseudouridine synthase"/>
    <property type="match status" value="1"/>
</dbReference>
<dbReference type="HAMAP" id="MF_01080">
    <property type="entry name" value="TruB_bact"/>
    <property type="match status" value="1"/>
</dbReference>
<comment type="function">
    <text evidence="5">Responsible for synthesis of pseudouridine from uracil-55 in the psi GC loop of transfer RNAs.</text>
</comment>
<dbReference type="NCBIfam" id="TIGR00431">
    <property type="entry name" value="TruB"/>
    <property type="match status" value="1"/>
</dbReference>
<gene>
    <name evidence="5 8" type="primary">truB</name>
    <name evidence="8" type="ORF">ACFP7A_02485</name>
</gene>
<comment type="caution">
    <text evidence="8">The sequence shown here is derived from an EMBL/GenBank/DDBJ whole genome shotgun (WGS) entry which is preliminary data.</text>
</comment>
<keyword evidence="3 5" id="KW-0819">tRNA processing</keyword>
<dbReference type="PANTHER" id="PTHR13767:SF2">
    <property type="entry name" value="PSEUDOURIDYLATE SYNTHASE TRUB1"/>
    <property type="match status" value="1"/>
</dbReference>
<comment type="catalytic activity">
    <reaction evidence="1 5">
        <text>uridine(55) in tRNA = pseudouridine(55) in tRNA</text>
        <dbReference type="Rhea" id="RHEA:42532"/>
        <dbReference type="Rhea" id="RHEA-COMP:10101"/>
        <dbReference type="Rhea" id="RHEA-COMP:10102"/>
        <dbReference type="ChEBI" id="CHEBI:65314"/>
        <dbReference type="ChEBI" id="CHEBI:65315"/>
        <dbReference type="EC" id="5.4.99.25"/>
    </reaction>
</comment>
<keyword evidence="4 5" id="KW-0413">Isomerase</keyword>
<reference evidence="9" key="1">
    <citation type="journal article" date="2019" name="Int. J. Syst. Evol. Microbiol.">
        <title>The Global Catalogue of Microorganisms (GCM) 10K type strain sequencing project: providing services to taxonomists for standard genome sequencing and annotation.</title>
        <authorList>
            <consortium name="The Broad Institute Genomics Platform"/>
            <consortium name="The Broad Institute Genome Sequencing Center for Infectious Disease"/>
            <person name="Wu L."/>
            <person name="Ma J."/>
        </authorList>
    </citation>
    <scope>NUCLEOTIDE SEQUENCE [LARGE SCALE GENOMIC DNA]</scope>
    <source>
        <strain evidence="9">CCUG 42001</strain>
    </source>
</reference>
<evidence type="ECO:0000256" key="2">
    <source>
        <dbReference type="ARBA" id="ARBA00005642"/>
    </source>
</evidence>
<evidence type="ECO:0000256" key="5">
    <source>
        <dbReference type="HAMAP-Rule" id="MF_01080"/>
    </source>
</evidence>
<dbReference type="Pfam" id="PF16198">
    <property type="entry name" value="TruB_C_2"/>
    <property type="match status" value="1"/>
</dbReference>
<dbReference type="CDD" id="cd02573">
    <property type="entry name" value="PseudoU_synth_EcTruB"/>
    <property type="match status" value="1"/>
</dbReference>
<dbReference type="InterPro" id="IPR014780">
    <property type="entry name" value="tRNA_psdUridine_synth_TruB"/>
</dbReference>
<organism evidence="8 9">
    <name type="scientific">Sporolactobacillus kofuensis</name>
    <dbReference type="NCBI Taxonomy" id="269672"/>
    <lineage>
        <taxon>Bacteria</taxon>
        <taxon>Bacillati</taxon>
        <taxon>Bacillota</taxon>
        <taxon>Bacilli</taxon>
        <taxon>Bacillales</taxon>
        <taxon>Sporolactobacillaceae</taxon>
        <taxon>Sporolactobacillus</taxon>
    </lineage>
</organism>
<evidence type="ECO:0000256" key="4">
    <source>
        <dbReference type="ARBA" id="ARBA00023235"/>
    </source>
</evidence>
<dbReference type="InterPro" id="IPR002501">
    <property type="entry name" value="PsdUridine_synth_N"/>
</dbReference>
<dbReference type="Pfam" id="PF01509">
    <property type="entry name" value="TruB_N"/>
    <property type="match status" value="1"/>
</dbReference>
<name>A0ABW1WA59_9BACL</name>
<proteinExistence type="inferred from homology"/>
<sequence length="301" mass="33762">MPEYNGLLPLYKPRGMTSHDCVFRLRKLLKFKKIGHTGTLDPTVDGVLVLCLGKATKIAQYLLEYSKTYQGIVRLGTSTTTEDAEGEVIECEPVTGPIRRVDVEKVFQSFLGEIEQSVPMYSAVKVNGKKLYEYARAGITITPPSRKVKIYALDIEGRTSSFTTDIPFKVSCSKGTYIRTLAVDIGKKMGYPAHLFRLTRTQAGPFGIHECVTFDQIEQLLDEHQFENCLRPLEYGLNLMDRWVVDEQTAKQVGHGAVLPKPNHFEKGPHAVFDNQGKCLAIYQLHPEKPGMIKPDKVLAD</sequence>
<dbReference type="EC" id="5.4.99.25" evidence="5"/>